<dbReference type="AlphaFoldDB" id="A0A3S1B425"/>
<evidence type="ECO:0008006" key="3">
    <source>
        <dbReference type="Google" id="ProtNLM"/>
    </source>
</evidence>
<organism evidence="1 2">
    <name type="scientific">Elysia chlorotica</name>
    <name type="common">Eastern emerald elysia</name>
    <name type="synonym">Sea slug</name>
    <dbReference type="NCBI Taxonomy" id="188477"/>
    <lineage>
        <taxon>Eukaryota</taxon>
        <taxon>Metazoa</taxon>
        <taxon>Spiralia</taxon>
        <taxon>Lophotrochozoa</taxon>
        <taxon>Mollusca</taxon>
        <taxon>Gastropoda</taxon>
        <taxon>Heterobranchia</taxon>
        <taxon>Euthyneura</taxon>
        <taxon>Panpulmonata</taxon>
        <taxon>Sacoglossa</taxon>
        <taxon>Placobranchoidea</taxon>
        <taxon>Plakobranchidae</taxon>
        <taxon>Elysia</taxon>
    </lineage>
</organism>
<accession>A0A3S1B425</accession>
<dbReference type="PANTHER" id="PTHR14815">
    <property type="entry name" value="DDB1- AND CUL4-ASSOCIATED FACTOR 17"/>
    <property type="match status" value="1"/>
</dbReference>
<sequence length="158" mass="17859">MLALTKGNMLLRVDLQNGQLLEQIYVGPSRISFRSIQWNVVGESVVLISTIFPPGQGQARQEVDSAKVKQLVILSLFPLSFVCKFSVSKQVFGRHATDVSVFFNLLTIMYSSGHVRMYSMETILQQYKTHSHQLREPMGDGTFYGIYPSPLTENLEIK</sequence>
<reference evidence="1 2" key="1">
    <citation type="submission" date="2019-01" db="EMBL/GenBank/DDBJ databases">
        <title>A draft genome assembly of the solar-powered sea slug Elysia chlorotica.</title>
        <authorList>
            <person name="Cai H."/>
            <person name="Li Q."/>
            <person name="Fang X."/>
            <person name="Li J."/>
            <person name="Curtis N.E."/>
            <person name="Altenburger A."/>
            <person name="Shibata T."/>
            <person name="Feng M."/>
            <person name="Maeda T."/>
            <person name="Schwartz J.A."/>
            <person name="Shigenobu S."/>
            <person name="Lundholm N."/>
            <person name="Nishiyama T."/>
            <person name="Yang H."/>
            <person name="Hasebe M."/>
            <person name="Li S."/>
            <person name="Pierce S.K."/>
            <person name="Wang J."/>
        </authorList>
    </citation>
    <scope>NUCLEOTIDE SEQUENCE [LARGE SCALE GENOMIC DNA]</scope>
    <source>
        <strain evidence="1">EC2010</strain>
        <tissue evidence="1">Whole organism of an adult</tissue>
    </source>
</reference>
<comment type="caution">
    <text evidence="1">The sequence shown here is derived from an EMBL/GenBank/DDBJ whole genome shotgun (WGS) entry which is preliminary data.</text>
</comment>
<evidence type="ECO:0000313" key="1">
    <source>
        <dbReference type="EMBL" id="RUS71456.1"/>
    </source>
</evidence>
<dbReference type="OrthoDB" id="9971789at2759"/>
<dbReference type="GO" id="GO:0080008">
    <property type="term" value="C:Cul4-RING E3 ubiquitin ligase complex"/>
    <property type="evidence" value="ECO:0007669"/>
    <property type="project" value="TreeGrafter"/>
</dbReference>
<keyword evidence="2" id="KW-1185">Reference proteome</keyword>
<dbReference type="GO" id="GO:0016567">
    <property type="term" value="P:protein ubiquitination"/>
    <property type="evidence" value="ECO:0007669"/>
    <property type="project" value="InterPro"/>
</dbReference>
<protein>
    <recommendedName>
        <fullName evidence="3">Anaphase-promoting complex subunit 4 WD40 domain-containing protein</fullName>
    </recommendedName>
</protein>
<dbReference type="Proteomes" id="UP000271974">
    <property type="component" value="Unassembled WGS sequence"/>
</dbReference>
<dbReference type="Pfam" id="PF15802">
    <property type="entry name" value="DCAF17"/>
    <property type="match status" value="1"/>
</dbReference>
<name>A0A3S1B425_ELYCH</name>
<dbReference type="PANTHER" id="PTHR14815:SF2">
    <property type="entry name" value="DDB1- AND CUL4-ASSOCIATED FACTOR 17"/>
    <property type="match status" value="1"/>
</dbReference>
<dbReference type="InterPro" id="IPR031620">
    <property type="entry name" value="DCAF17"/>
</dbReference>
<gene>
    <name evidence="1" type="ORF">EGW08_020787</name>
</gene>
<feature type="non-terminal residue" evidence="1">
    <location>
        <position position="158"/>
    </location>
</feature>
<dbReference type="EMBL" id="RQTK01001208">
    <property type="protein sequence ID" value="RUS71456.1"/>
    <property type="molecule type" value="Genomic_DNA"/>
</dbReference>
<dbReference type="STRING" id="188477.A0A3S1B425"/>
<evidence type="ECO:0000313" key="2">
    <source>
        <dbReference type="Proteomes" id="UP000271974"/>
    </source>
</evidence>
<proteinExistence type="predicted"/>